<proteinExistence type="predicted"/>
<sequence length="265" mass="29658">MKKKAWVLMSIACIAVGCCTSCKKKTKTDSVKLRANEIITDLRLFEIFGIIDSVKAQDEINQFSAIMDSTLSSGGHLGDKFGGSSTYPRHPYPFRDKIAIADLQRFFKNNNADFLIIYPVIRKGTHKIGFIYSLAKKDSSLISVFLDPSDTLTHLASKKAFKDVTQLNGGEIEEKLLGRDFYANGADFFSVHIRIDSFETWLNSRPGNPKYIHFIPGRIANPSTGKKTLTVLARIEDSRGIFVRSAKDDEYYNMTLPCPPPTGCR</sequence>
<dbReference type="Proteomes" id="UP000198901">
    <property type="component" value="Unassembled WGS sequence"/>
</dbReference>
<evidence type="ECO:0008006" key="3">
    <source>
        <dbReference type="Google" id="ProtNLM"/>
    </source>
</evidence>
<accession>A0A1G9R3Y3</accession>
<gene>
    <name evidence="1" type="ORF">SAMN04488090_2721</name>
</gene>
<name>A0A1G9R3Y3_9BACT</name>
<organism evidence="1 2">
    <name type="scientific">Siphonobacter aquaeclarae</name>
    <dbReference type="NCBI Taxonomy" id="563176"/>
    <lineage>
        <taxon>Bacteria</taxon>
        <taxon>Pseudomonadati</taxon>
        <taxon>Bacteroidota</taxon>
        <taxon>Cytophagia</taxon>
        <taxon>Cytophagales</taxon>
        <taxon>Cytophagaceae</taxon>
        <taxon>Siphonobacter</taxon>
    </lineage>
</organism>
<dbReference type="STRING" id="563176.SAMN04488090_2721"/>
<dbReference type="AlphaFoldDB" id="A0A1G9R3Y3"/>
<dbReference type="EMBL" id="FNGS01000005">
    <property type="protein sequence ID" value="SDM17830.1"/>
    <property type="molecule type" value="Genomic_DNA"/>
</dbReference>
<keyword evidence="2" id="KW-1185">Reference proteome</keyword>
<evidence type="ECO:0000313" key="1">
    <source>
        <dbReference type="EMBL" id="SDM17830.1"/>
    </source>
</evidence>
<protein>
    <recommendedName>
        <fullName evidence="3">Lipoprotein</fullName>
    </recommendedName>
</protein>
<dbReference type="PROSITE" id="PS51257">
    <property type="entry name" value="PROKAR_LIPOPROTEIN"/>
    <property type="match status" value="1"/>
</dbReference>
<dbReference type="RefSeq" id="WP_093203080.1">
    <property type="nucleotide sequence ID" value="NZ_FNGS01000005.1"/>
</dbReference>
<evidence type="ECO:0000313" key="2">
    <source>
        <dbReference type="Proteomes" id="UP000198901"/>
    </source>
</evidence>
<reference evidence="1 2" key="1">
    <citation type="submission" date="2016-10" db="EMBL/GenBank/DDBJ databases">
        <authorList>
            <person name="de Groot N.N."/>
        </authorList>
    </citation>
    <scope>NUCLEOTIDE SEQUENCE [LARGE SCALE GENOMIC DNA]</scope>
    <source>
        <strain evidence="1 2">DSM 21668</strain>
    </source>
</reference>